<dbReference type="Pfam" id="PF07600">
    <property type="entry name" value="DUF1564"/>
    <property type="match status" value="1"/>
</dbReference>
<dbReference type="InterPro" id="IPR011458">
    <property type="entry name" value="DUF1564"/>
</dbReference>
<sequence length="194" mass="23333">MSNSRNQKVSKHLRWFPKETIYESNVDHNFKTSRFKQRRIHSSPSDFWIPVELAPLLQSKISKYGSLKKVLHVLLEEKRNRLHSLFRLSKYEKTLYQSKGLDLMRFSFRPDSADWAELRLAARYYGVSICRFFVMLLSLLNEKKEEHKDQFSYKREKFGIVLVQKIFQDRNRISFSIFLNSSLINRKRRRPGKI</sequence>
<protein>
    <submittedName>
        <fullName evidence="1">DUF1564 family protein</fullName>
    </submittedName>
</protein>
<proteinExistence type="predicted"/>
<dbReference type="Proteomes" id="UP000298277">
    <property type="component" value="Unassembled WGS sequence"/>
</dbReference>
<dbReference type="RefSeq" id="WP_135590701.1">
    <property type="nucleotide sequence ID" value="NZ_RQEZ01000111.1"/>
</dbReference>
<evidence type="ECO:0000313" key="1">
    <source>
        <dbReference type="EMBL" id="TGK33688.1"/>
    </source>
</evidence>
<comment type="caution">
    <text evidence="1">The sequence shown here is derived from an EMBL/GenBank/DDBJ whole genome shotgun (WGS) entry which is preliminary data.</text>
</comment>
<keyword evidence="2" id="KW-1185">Reference proteome</keyword>
<accession>A0A5F1YA44</accession>
<dbReference type="EMBL" id="RQFA01000045">
    <property type="protein sequence ID" value="TGK33688.1"/>
    <property type="molecule type" value="Genomic_DNA"/>
</dbReference>
<reference evidence="1" key="1">
    <citation type="journal article" date="2019" name="PLoS Negl. Trop. Dis.">
        <title>Revisiting the worldwide diversity of Leptospira species in the environment.</title>
        <authorList>
            <person name="Vincent A.T."/>
            <person name="Schiettekatte O."/>
            <person name="Bourhy P."/>
            <person name="Veyrier F.J."/>
            <person name="Picardeau M."/>
        </authorList>
    </citation>
    <scope>NUCLEOTIDE SEQUENCE [LARGE SCALE GENOMIC DNA]</scope>
    <source>
        <strain evidence="1">201800299</strain>
    </source>
</reference>
<organism evidence="1 2">
    <name type="scientific">Leptospira gomenensis</name>
    <dbReference type="NCBI Taxonomy" id="2484974"/>
    <lineage>
        <taxon>Bacteria</taxon>
        <taxon>Pseudomonadati</taxon>
        <taxon>Spirochaetota</taxon>
        <taxon>Spirochaetia</taxon>
        <taxon>Leptospirales</taxon>
        <taxon>Leptospiraceae</taxon>
        <taxon>Leptospira</taxon>
    </lineage>
</organism>
<name>A0A5F1YA44_9LEPT</name>
<dbReference type="OrthoDB" id="332047at2"/>
<gene>
    <name evidence="1" type="ORF">EHQ17_10615</name>
</gene>
<dbReference type="AlphaFoldDB" id="A0A5F1YA44"/>
<evidence type="ECO:0000313" key="2">
    <source>
        <dbReference type="Proteomes" id="UP000298277"/>
    </source>
</evidence>